<dbReference type="AlphaFoldDB" id="A0A1V9X1Y8"/>
<comment type="caution">
    <text evidence="2">The sequence shown here is derived from an EMBL/GenBank/DDBJ whole genome shotgun (WGS) entry which is preliminary data.</text>
</comment>
<accession>A0A1V9X1Y8</accession>
<dbReference type="PROSITE" id="PS00028">
    <property type="entry name" value="ZINC_FINGER_C2H2_1"/>
    <property type="match status" value="1"/>
</dbReference>
<evidence type="ECO:0000259" key="1">
    <source>
        <dbReference type="PROSITE" id="PS00028"/>
    </source>
</evidence>
<proteinExistence type="predicted"/>
<evidence type="ECO:0000313" key="3">
    <source>
        <dbReference type="Proteomes" id="UP000192247"/>
    </source>
</evidence>
<dbReference type="InParanoid" id="A0A1V9X1Y8"/>
<protein>
    <recommendedName>
        <fullName evidence="1">C2H2-type domain-containing protein</fullName>
    </recommendedName>
</protein>
<keyword evidence="3" id="KW-1185">Reference proteome</keyword>
<dbReference type="Proteomes" id="UP000192247">
    <property type="component" value="Unassembled WGS sequence"/>
</dbReference>
<gene>
    <name evidence="2" type="ORF">BIW11_13548</name>
</gene>
<organism evidence="2 3">
    <name type="scientific">Tropilaelaps mercedesae</name>
    <dbReference type="NCBI Taxonomy" id="418985"/>
    <lineage>
        <taxon>Eukaryota</taxon>
        <taxon>Metazoa</taxon>
        <taxon>Ecdysozoa</taxon>
        <taxon>Arthropoda</taxon>
        <taxon>Chelicerata</taxon>
        <taxon>Arachnida</taxon>
        <taxon>Acari</taxon>
        <taxon>Parasitiformes</taxon>
        <taxon>Mesostigmata</taxon>
        <taxon>Gamasina</taxon>
        <taxon>Dermanyssoidea</taxon>
        <taxon>Laelapidae</taxon>
        <taxon>Tropilaelaps</taxon>
    </lineage>
</organism>
<dbReference type="EMBL" id="MNPL01028903">
    <property type="protein sequence ID" value="OQR67413.1"/>
    <property type="molecule type" value="Genomic_DNA"/>
</dbReference>
<feature type="domain" description="C2H2-type" evidence="1">
    <location>
        <begin position="64"/>
        <end position="88"/>
    </location>
</feature>
<evidence type="ECO:0000313" key="2">
    <source>
        <dbReference type="EMBL" id="OQR67413.1"/>
    </source>
</evidence>
<name>A0A1V9X1Y8_9ACAR</name>
<dbReference type="InterPro" id="IPR013087">
    <property type="entry name" value="Znf_C2H2_type"/>
</dbReference>
<sequence>MTGVPQFTYIVPLHNLLSAVTMTSWVGNSTLNEAPIARTTSMSKDVADAASLGVRSEGNPESLCRCVPCGECFYTPKEATDHFESAQHLREMQARQAIFASQPSSALNRFMRREPRIVRPLTVEEKLLHSKLLQPLLMCNVGESFGDFVRRHGLFTTA</sequence>
<reference evidence="2 3" key="1">
    <citation type="journal article" date="2017" name="Gigascience">
        <title>Draft genome of the honey bee ectoparasitic mite, Tropilaelaps mercedesae, is shaped by the parasitic life history.</title>
        <authorList>
            <person name="Dong X."/>
            <person name="Armstrong S.D."/>
            <person name="Xia D."/>
            <person name="Makepeace B.L."/>
            <person name="Darby A.C."/>
            <person name="Kadowaki T."/>
        </authorList>
    </citation>
    <scope>NUCLEOTIDE SEQUENCE [LARGE SCALE GENOMIC DNA]</scope>
    <source>
        <strain evidence="2">Wuxi-XJTLU</strain>
    </source>
</reference>